<dbReference type="OrthoDB" id="9785372at2"/>
<accession>A0A4V3C3R0</accession>
<dbReference type="Pfam" id="PF13460">
    <property type="entry name" value="NAD_binding_10"/>
    <property type="match status" value="1"/>
</dbReference>
<organism evidence="2 3">
    <name type="scientific">Pedobacter duraquae</name>
    <dbReference type="NCBI Taxonomy" id="425511"/>
    <lineage>
        <taxon>Bacteria</taxon>
        <taxon>Pseudomonadati</taxon>
        <taxon>Bacteroidota</taxon>
        <taxon>Sphingobacteriia</taxon>
        <taxon>Sphingobacteriales</taxon>
        <taxon>Sphingobacteriaceae</taxon>
        <taxon>Pedobacter</taxon>
    </lineage>
</organism>
<name>A0A4V3C3R0_9SPHI</name>
<dbReference type="PANTHER" id="PTHR43355:SF2">
    <property type="entry name" value="FLAVIN REDUCTASE (NADPH)"/>
    <property type="match status" value="1"/>
</dbReference>
<sequence>MKVALIGATGFVGSSILKELVSRGTEVIAIARKTDEIDTTSPLVTALAVDIMNKESLSNAIQGVDVVVSAFNPGWSNPNIYDDSLAGLQSIQQTVKDAGVPRYLVIGGAGSLFINGQQLVDGPEFPEAIKAGATAMRDYLNILKEEKDLQWTFFSPAIEMHQGTKTGRTGKYRLGNDSPVFNDEQRSILSVEDLSVVIADELENNAFPNQRFTAAY</sequence>
<gene>
    <name evidence="2" type="ORF">CLV32_2034</name>
</gene>
<evidence type="ECO:0000313" key="3">
    <source>
        <dbReference type="Proteomes" id="UP000295499"/>
    </source>
</evidence>
<dbReference type="PANTHER" id="PTHR43355">
    <property type="entry name" value="FLAVIN REDUCTASE (NADPH)"/>
    <property type="match status" value="1"/>
</dbReference>
<dbReference type="AlphaFoldDB" id="A0A4V3C3R0"/>
<dbReference type="Gene3D" id="3.40.50.720">
    <property type="entry name" value="NAD(P)-binding Rossmann-like Domain"/>
    <property type="match status" value="1"/>
</dbReference>
<keyword evidence="3" id="KW-1185">Reference proteome</keyword>
<proteinExistence type="predicted"/>
<reference evidence="2 3" key="1">
    <citation type="submission" date="2019-03" db="EMBL/GenBank/DDBJ databases">
        <title>Genomic Encyclopedia of Archaeal and Bacterial Type Strains, Phase II (KMG-II): from individual species to whole genera.</title>
        <authorList>
            <person name="Goeker M."/>
        </authorList>
    </citation>
    <scope>NUCLEOTIDE SEQUENCE [LARGE SCALE GENOMIC DNA]</scope>
    <source>
        <strain evidence="2 3">DSM 19034</strain>
    </source>
</reference>
<dbReference type="InterPro" id="IPR036291">
    <property type="entry name" value="NAD(P)-bd_dom_sf"/>
</dbReference>
<dbReference type="RefSeq" id="WP_133554911.1">
    <property type="nucleotide sequence ID" value="NZ_SNWM01000002.1"/>
</dbReference>
<dbReference type="GO" id="GO:0016646">
    <property type="term" value="F:oxidoreductase activity, acting on the CH-NH group of donors, NAD or NADP as acceptor"/>
    <property type="evidence" value="ECO:0007669"/>
    <property type="project" value="TreeGrafter"/>
</dbReference>
<dbReference type="EMBL" id="SNWM01000002">
    <property type="protein sequence ID" value="TDO23048.1"/>
    <property type="molecule type" value="Genomic_DNA"/>
</dbReference>
<dbReference type="SUPFAM" id="SSF51735">
    <property type="entry name" value="NAD(P)-binding Rossmann-fold domains"/>
    <property type="match status" value="1"/>
</dbReference>
<comment type="caution">
    <text evidence="2">The sequence shown here is derived from an EMBL/GenBank/DDBJ whole genome shotgun (WGS) entry which is preliminary data.</text>
</comment>
<feature type="domain" description="NAD(P)-binding" evidence="1">
    <location>
        <begin position="7"/>
        <end position="203"/>
    </location>
</feature>
<evidence type="ECO:0000259" key="1">
    <source>
        <dbReference type="Pfam" id="PF13460"/>
    </source>
</evidence>
<protein>
    <recommendedName>
        <fullName evidence="1">NAD(P)-binding domain-containing protein</fullName>
    </recommendedName>
</protein>
<dbReference type="Proteomes" id="UP000295499">
    <property type="component" value="Unassembled WGS sequence"/>
</dbReference>
<dbReference type="InterPro" id="IPR016040">
    <property type="entry name" value="NAD(P)-bd_dom"/>
</dbReference>
<dbReference type="InterPro" id="IPR051606">
    <property type="entry name" value="Polyketide_Oxido-like"/>
</dbReference>
<evidence type="ECO:0000313" key="2">
    <source>
        <dbReference type="EMBL" id="TDO23048.1"/>
    </source>
</evidence>